<accession>A0A366H7U5</accession>
<dbReference type="Gene3D" id="3.30.700.10">
    <property type="entry name" value="Glycoprotein, Type 4 Pilin"/>
    <property type="match status" value="1"/>
</dbReference>
<reference evidence="2 3" key="1">
    <citation type="submission" date="2018-06" db="EMBL/GenBank/DDBJ databases">
        <title>Genomic Encyclopedia of Type Strains, Phase IV (KMG-IV): sequencing the most valuable type-strain genomes for metagenomic binning, comparative biology and taxonomic classification.</title>
        <authorList>
            <person name="Goeker M."/>
        </authorList>
    </citation>
    <scope>NUCLEOTIDE SEQUENCE [LARGE SCALE GENOMIC DNA]</scope>
    <source>
        <strain evidence="2 3">DSM 25532</strain>
    </source>
</reference>
<dbReference type="PROSITE" id="PS00409">
    <property type="entry name" value="PROKAR_NTER_METHYL"/>
    <property type="match status" value="1"/>
</dbReference>
<proteinExistence type="predicted"/>
<evidence type="ECO:0000256" key="1">
    <source>
        <dbReference type="SAM" id="Phobius"/>
    </source>
</evidence>
<dbReference type="AlphaFoldDB" id="A0A366H7U5"/>
<protein>
    <submittedName>
        <fullName evidence="2">Prepilin-type N-terminal cleavage/methylation domain-containing protein</fullName>
    </submittedName>
</protein>
<dbReference type="InterPro" id="IPR045584">
    <property type="entry name" value="Pilin-like"/>
</dbReference>
<gene>
    <name evidence="2" type="ORF">DES53_114118</name>
</gene>
<dbReference type="SUPFAM" id="SSF54523">
    <property type="entry name" value="Pili subunits"/>
    <property type="match status" value="1"/>
</dbReference>
<name>A0A366H7U5_9BACT</name>
<dbReference type="EMBL" id="QNRR01000014">
    <property type="protein sequence ID" value="RBP37380.1"/>
    <property type="molecule type" value="Genomic_DNA"/>
</dbReference>
<keyword evidence="1" id="KW-0812">Transmembrane</keyword>
<dbReference type="InterPro" id="IPR012902">
    <property type="entry name" value="N_methyl_site"/>
</dbReference>
<dbReference type="RefSeq" id="WP_113961603.1">
    <property type="nucleotide sequence ID" value="NZ_QNRR01000014.1"/>
</dbReference>
<dbReference type="Pfam" id="PF07963">
    <property type="entry name" value="N_methyl"/>
    <property type="match status" value="1"/>
</dbReference>
<dbReference type="OrthoDB" id="191004at2"/>
<dbReference type="NCBIfam" id="TIGR02532">
    <property type="entry name" value="IV_pilin_GFxxxE"/>
    <property type="match status" value="1"/>
</dbReference>
<feature type="transmembrane region" description="Helical" evidence="1">
    <location>
        <begin position="21"/>
        <end position="41"/>
    </location>
</feature>
<keyword evidence="1" id="KW-1133">Transmembrane helix</keyword>
<evidence type="ECO:0000313" key="3">
    <source>
        <dbReference type="Proteomes" id="UP000253426"/>
    </source>
</evidence>
<keyword evidence="3" id="KW-1185">Reference proteome</keyword>
<comment type="caution">
    <text evidence="2">The sequence shown here is derived from an EMBL/GenBank/DDBJ whole genome shotgun (WGS) entry which is preliminary data.</text>
</comment>
<sequence>MRKAEPTDIRFAEAMYRPRGLSLPEVLIVLVILSVLLALAIPQYQGVFGSSQAVVARNLLETLNSAVHRFGQGNGELVITPFAVTTGDEYDVLRRLQWRNPDNPRPGSPYMRPDWNPEVSSNTADYRLRWEGTLYALVPPGTSGTGFKVIFDGSDITTPFIFPPGYNPGGK</sequence>
<organism evidence="2 3">
    <name type="scientific">Roseimicrobium gellanilyticum</name>
    <dbReference type="NCBI Taxonomy" id="748857"/>
    <lineage>
        <taxon>Bacteria</taxon>
        <taxon>Pseudomonadati</taxon>
        <taxon>Verrucomicrobiota</taxon>
        <taxon>Verrucomicrobiia</taxon>
        <taxon>Verrucomicrobiales</taxon>
        <taxon>Verrucomicrobiaceae</taxon>
        <taxon>Roseimicrobium</taxon>
    </lineage>
</organism>
<keyword evidence="1" id="KW-0472">Membrane</keyword>
<evidence type="ECO:0000313" key="2">
    <source>
        <dbReference type="EMBL" id="RBP37380.1"/>
    </source>
</evidence>
<dbReference type="Proteomes" id="UP000253426">
    <property type="component" value="Unassembled WGS sequence"/>
</dbReference>